<dbReference type="PROSITE" id="PS51365">
    <property type="entry name" value="RENAL_DIPEPTIDASE_2"/>
    <property type="match status" value="1"/>
</dbReference>
<dbReference type="PANTHER" id="PTHR10443:SF12">
    <property type="entry name" value="DIPEPTIDASE"/>
    <property type="match status" value="1"/>
</dbReference>
<keyword evidence="4" id="KW-1185">Reference proteome</keyword>
<evidence type="ECO:0000313" key="2">
    <source>
        <dbReference type="EMBL" id="SER35819.1"/>
    </source>
</evidence>
<dbReference type="GO" id="GO:0070573">
    <property type="term" value="F:metallodipeptidase activity"/>
    <property type="evidence" value="ECO:0007669"/>
    <property type="project" value="InterPro"/>
</dbReference>
<evidence type="ECO:0000313" key="4">
    <source>
        <dbReference type="Proteomes" id="UP000199135"/>
    </source>
</evidence>
<dbReference type="InterPro" id="IPR032466">
    <property type="entry name" value="Metal_Hydrolase"/>
</dbReference>
<dbReference type="EMBL" id="FOGP01000001">
    <property type="protein sequence ID" value="SER35819.1"/>
    <property type="molecule type" value="Genomic_DNA"/>
</dbReference>
<protein>
    <submittedName>
        <fullName evidence="2">Zn-dependent dipeptidase, dipeptidase homolog</fullName>
    </submittedName>
</protein>
<dbReference type="Proteomes" id="UP000199128">
    <property type="component" value="Unassembled WGS sequence"/>
</dbReference>
<dbReference type="RefSeq" id="WP_078687864.1">
    <property type="nucleotide sequence ID" value="NZ_FNWT01000012.1"/>
</dbReference>
<dbReference type="InterPro" id="IPR008257">
    <property type="entry name" value="Pept_M19"/>
</dbReference>
<dbReference type="AlphaFoldDB" id="A0A1H9NJJ3"/>
<dbReference type="PROSITE" id="PS51318">
    <property type="entry name" value="TAT"/>
    <property type="match status" value="1"/>
</dbReference>
<evidence type="ECO:0000313" key="1">
    <source>
        <dbReference type="EMBL" id="SEH67919.1"/>
    </source>
</evidence>
<dbReference type="Pfam" id="PF01244">
    <property type="entry name" value="Peptidase_M19"/>
    <property type="match status" value="1"/>
</dbReference>
<dbReference type="PANTHER" id="PTHR10443">
    <property type="entry name" value="MICROSOMAL DIPEPTIDASE"/>
    <property type="match status" value="1"/>
</dbReference>
<reference evidence="3 4" key="1">
    <citation type="submission" date="2016-10" db="EMBL/GenBank/DDBJ databases">
        <authorList>
            <person name="Varghese N."/>
            <person name="Submissions S."/>
        </authorList>
    </citation>
    <scope>NUCLEOTIDE SEQUENCE [LARGE SCALE GENOMIC DNA]</scope>
    <source>
        <strain evidence="3">KHGC19</strain>
        <strain evidence="1 4">WCP15</strain>
    </source>
</reference>
<accession>A0A1H9NJJ3</accession>
<dbReference type="EMBL" id="FNWT01000012">
    <property type="protein sequence ID" value="SEH67919.1"/>
    <property type="molecule type" value="Genomic_DNA"/>
</dbReference>
<dbReference type="Gene3D" id="3.20.20.140">
    <property type="entry name" value="Metal-dependent hydrolases"/>
    <property type="match status" value="1"/>
</dbReference>
<reference evidence="2" key="2">
    <citation type="submission" date="2016-10" db="EMBL/GenBank/DDBJ databases">
        <authorList>
            <person name="de Groot N.N."/>
        </authorList>
    </citation>
    <scope>NUCLEOTIDE SEQUENCE [LARGE SCALE GENOMIC DNA]</scope>
    <source>
        <strain evidence="2">KHGC19</strain>
    </source>
</reference>
<name>A0A1H9NJJ3_9ACTN</name>
<dbReference type="InterPro" id="IPR006311">
    <property type="entry name" value="TAT_signal"/>
</dbReference>
<dbReference type="GO" id="GO:0006508">
    <property type="term" value="P:proteolysis"/>
    <property type="evidence" value="ECO:0007669"/>
    <property type="project" value="InterPro"/>
</dbReference>
<dbReference type="SUPFAM" id="SSF51556">
    <property type="entry name" value="Metallo-dependent hydrolases"/>
    <property type="match status" value="1"/>
</dbReference>
<evidence type="ECO:0000313" key="3">
    <source>
        <dbReference type="Proteomes" id="UP000199128"/>
    </source>
</evidence>
<dbReference type="Proteomes" id="UP000199135">
    <property type="component" value="Unassembled WGS sequence"/>
</dbReference>
<proteinExistence type="predicted"/>
<organism evidence="2 3">
    <name type="scientific">Parafannyhessea umbonata</name>
    <dbReference type="NCBI Taxonomy" id="604330"/>
    <lineage>
        <taxon>Bacteria</taxon>
        <taxon>Bacillati</taxon>
        <taxon>Actinomycetota</taxon>
        <taxon>Coriobacteriia</taxon>
        <taxon>Coriobacteriales</taxon>
        <taxon>Atopobiaceae</taxon>
        <taxon>Parafannyhessea</taxon>
    </lineage>
</organism>
<gene>
    <name evidence="2" type="ORF">SAMN05216446_0516</name>
    <name evidence="1" type="ORF">SAMN05216447_11225</name>
</gene>
<sequence>MTSSGREDRNSGEPARACAGGLPLSRRALLRAIGGLGALGAAALSSGCSGAHVADEAEPVATVVEGSANPVELARSMQVDMVGDVGRLKTFDMHCDTVDVLSMSSWEPYLSTPALSRQGDLMSNNGDVSLDRMGQIAHVQGYAIWLPDAVDDPLGFYRQARDWFKSQMQTYSDSVVQVKDAQDIPDVLAQDKSCAFLTVESAAAVKDDLNVVDEMADDGVKCVGLTWNGQNALAGGAKSDVGISDLGRRAIERFEDRKVALDGAHLCDRSFWELMKLRRRPVMVSHALSRSVCDVPRNMTDDMFRAVVDDGGIVGVSCCTEFITKRTTGTDVTFDELMAHYERFLDLGGEKCLCLGGDFDGARLPSWLSSVDALPSFYNQVAARFGAELADDIFFQNAYAFMVRNELV</sequence>